<dbReference type="Gene3D" id="3.40.50.1000">
    <property type="entry name" value="HAD superfamily/HAD-like"/>
    <property type="match status" value="1"/>
</dbReference>
<evidence type="ECO:0000313" key="2">
    <source>
        <dbReference type="Proteomes" id="UP000053831"/>
    </source>
</evidence>
<dbReference type="PANTHER" id="PTHR43611:SF3">
    <property type="entry name" value="FLAVIN MONONUCLEOTIDE HYDROLASE 1, CHLOROPLATIC"/>
    <property type="match status" value="1"/>
</dbReference>
<sequence>MGSLHIAAVPNYDALVLEIGNVFCMYSGSRVSSLPASQIASALASPAWYDYERGKLSKQACYERLAKDFDFALESWTSAIEQLMATIRQNEELIAAVRELRSTYPSLRVFGMTNMAQPVHVDMLPLMRGWCIFDEIYSSASLGFRKPDLDAFEHFVRLSNTDPQACVFIDDTLENVIAAEAFGFRAIHFKETGSTVAALHNLLGDPIKRGRSWLQRNAQNMFSETTLGEIQKDNYAQLLILQCTGNKDLVVLKKHGPVWNYYIEPPKSAGKGYPFDSDTTALAMIVLDDVPQEEKEVAFGMILANLSPDGLPLCWFDPCRPRICHCIAANVFRFFYLNGRGDELRDAYTFFCRLLKSRAYLRGSRYYQSPDWLLFILGDLCARRPRDEELKEMRRLVHAEMSDRMGCDTDVLSAALRLVASQKLGMPNTWDLRTVLGAQQADGGWEKVLLWGYGTKSVKMGGRGVITALAVLGVQLARNLEMQGRYDCHWEVESK</sequence>
<dbReference type="InterPro" id="IPR006439">
    <property type="entry name" value="HAD-SF_hydro_IA"/>
</dbReference>
<reference evidence="1 2" key="1">
    <citation type="submission" date="2015-07" db="EMBL/GenBank/DDBJ databases">
        <title>The genome of the fungus Escovopsis weberi, a specialized disease agent of ant agriculture.</title>
        <authorList>
            <person name="de Man T.J."/>
            <person name="Stajich J.E."/>
            <person name="Kubicek C.P."/>
            <person name="Chenthamara K."/>
            <person name="Atanasova L."/>
            <person name="Druzhinina I.S."/>
            <person name="Birnbaum S."/>
            <person name="Barribeau S.M."/>
            <person name="Teiling C."/>
            <person name="Suen G."/>
            <person name="Currie C."/>
            <person name="Gerardo N.M."/>
        </authorList>
    </citation>
    <scope>NUCLEOTIDE SEQUENCE [LARGE SCALE GENOMIC DNA]</scope>
</reference>
<gene>
    <name evidence="1" type="ORF">ESCO_006781</name>
</gene>
<dbReference type="Pfam" id="PF13419">
    <property type="entry name" value="HAD_2"/>
    <property type="match status" value="1"/>
</dbReference>
<comment type="caution">
    <text evidence="1">The sequence shown here is derived from an EMBL/GenBank/DDBJ whole genome shotgun (WGS) entry which is preliminary data.</text>
</comment>
<proteinExistence type="predicted"/>
<dbReference type="NCBIfam" id="TIGR01509">
    <property type="entry name" value="HAD-SF-IA-v3"/>
    <property type="match status" value="1"/>
</dbReference>
<protein>
    <submittedName>
        <fullName evidence="1">Alpha-D-glucose-1-phosphate phosphatase YihX</fullName>
    </submittedName>
</protein>
<dbReference type="GO" id="GO:0016791">
    <property type="term" value="F:phosphatase activity"/>
    <property type="evidence" value="ECO:0007669"/>
    <property type="project" value="UniProtKB-ARBA"/>
</dbReference>
<dbReference type="InterPro" id="IPR023214">
    <property type="entry name" value="HAD_sf"/>
</dbReference>
<dbReference type="SUPFAM" id="SSF56784">
    <property type="entry name" value="HAD-like"/>
    <property type="match status" value="1"/>
</dbReference>
<dbReference type="OrthoDB" id="2012566at2759"/>
<accession>A0A0M8N725</accession>
<dbReference type="PANTHER" id="PTHR43611">
    <property type="entry name" value="ALPHA-D-GLUCOSE 1-PHOSPHATE PHOSPHATASE"/>
    <property type="match status" value="1"/>
</dbReference>
<dbReference type="InterPro" id="IPR036412">
    <property type="entry name" value="HAD-like_sf"/>
</dbReference>
<dbReference type="AlphaFoldDB" id="A0A0M8N725"/>
<name>A0A0M8N725_ESCWE</name>
<dbReference type="InterPro" id="IPR041492">
    <property type="entry name" value="HAD_2"/>
</dbReference>
<dbReference type="Gene3D" id="1.10.150.240">
    <property type="entry name" value="Putative phosphatase, domain 2"/>
    <property type="match status" value="1"/>
</dbReference>
<evidence type="ECO:0000313" key="1">
    <source>
        <dbReference type="EMBL" id="KOS21320.1"/>
    </source>
</evidence>
<dbReference type="InterPro" id="IPR023198">
    <property type="entry name" value="PGP-like_dom2"/>
</dbReference>
<keyword evidence="2" id="KW-1185">Reference proteome</keyword>
<dbReference type="Proteomes" id="UP000053831">
    <property type="component" value="Unassembled WGS sequence"/>
</dbReference>
<dbReference type="EMBL" id="LGSR01000011">
    <property type="protein sequence ID" value="KOS21320.1"/>
    <property type="molecule type" value="Genomic_DNA"/>
</dbReference>
<organism evidence="1 2">
    <name type="scientific">Escovopsis weberi</name>
    <dbReference type="NCBI Taxonomy" id="150374"/>
    <lineage>
        <taxon>Eukaryota</taxon>
        <taxon>Fungi</taxon>
        <taxon>Dikarya</taxon>
        <taxon>Ascomycota</taxon>
        <taxon>Pezizomycotina</taxon>
        <taxon>Sordariomycetes</taxon>
        <taxon>Hypocreomycetidae</taxon>
        <taxon>Hypocreales</taxon>
        <taxon>Hypocreaceae</taxon>
        <taxon>Escovopsis</taxon>
    </lineage>
</organism>
<dbReference type="STRING" id="150374.A0A0M8N725"/>